<dbReference type="Pfam" id="PF05047">
    <property type="entry name" value="L51_S25_CI-B8"/>
    <property type="match status" value="1"/>
</dbReference>
<protein>
    <recommendedName>
        <fullName evidence="6">Small ribosomal subunit protein mS25</fullName>
    </recommendedName>
    <alternativeName>
        <fullName evidence="7">28S ribosomal protein S25, mitochondrial</fullName>
    </alternativeName>
</protein>
<dbReference type="GO" id="GO:0003735">
    <property type="term" value="F:structural constituent of ribosome"/>
    <property type="evidence" value="ECO:0007669"/>
    <property type="project" value="InterPro"/>
</dbReference>
<dbReference type="Proteomes" id="UP000316079">
    <property type="component" value="Unassembled WGS sequence"/>
</dbReference>
<dbReference type="GO" id="GO:1990904">
    <property type="term" value="C:ribonucleoprotein complex"/>
    <property type="evidence" value="ECO:0007669"/>
    <property type="project" value="UniProtKB-KW"/>
</dbReference>
<evidence type="ECO:0000256" key="3">
    <source>
        <dbReference type="ARBA" id="ARBA00022980"/>
    </source>
</evidence>
<evidence type="ECO:0000256" key="2">
    <source>
        <dbReference type="ARBA" id="ARBA00008046"/>
    </source>
</evidence>
<keyword evidence="5" id="KW-0687">Ribonucleoprotein</keyword>
<evidence type="ECO:0000313" key="11">
    <source>
        <dbReference type="Proteomes" id="UP000316079"/>
    </source>
</evidence>
<evidence type="ECO:0000256" key="5">
    <source>
        <dbReference type="ARBA" id="ARBA00023274"/>
    </source>
</evidence>
<evidence type="ECO:0000256" key="1">
    <source>
        <dbReference type="ARBA" id="ARBA00004173"/>
    </source>
</evidence>
<gene>
    <name evidence="10" type="ORF">DNTS_022844</name>
</gene>
<accession>A0A553PZB3</accession>
<evidence type="ECO:0000313" key="10">
    <source>
        <dbReference type="EMBL" id="TRY82986.1"/>
    </source>
</evidence>
<evidence type="ECO:0000256" key="4">
    <source>
        <dbReference type="ARBA" id="ARBA00023128"/>
    </source>
</evidence>
<dbReference type="InterPro" id="IPR036249">
    <property type="entry name" value="Thioredoxin-like_sf"/>
</dbReference>
<dbReference type="STRING" id="623744.A0A553PZB3"/>
<dbReference type="AlphaFoldDB" id="A0A553PZB3"/>
<keyword evidence="11" id="KW-1185">Reference proteome</keyword>
<dbReference type="InterPro" id="IPR007741">
    <property type="entry name" value="Ribosomal_mL43/mS25/NADH_DH"/>
</dbReference>
<evidence type="ECO:0000256" key="8">
    <source>
        <dbReference type="SAM" id="MobiDB-lite"/>
    </source>
</evidence>
<reference evidence="10 11" key="1">
    <citation type="journal article" date="2019" name="Sci. Data">
        <title>Hybrid genome assembly and annotation of Danionella translucida.</title>
        <authorList>
            <person name="Kadobianskyi M."/>
            <person name="Schulze L."/>
            <person name="Schuelke M."/>
            <person name="Judkewitz B."/>
        </authorList>
    </citation>
    <scope>NUCLEOTIDE SEQUENCE [LARGE SCALE GENOMIC DNA]</scope>
    <source>
        <strain evidence="10 11">Bolton</strain>
    </source>
</reference>
<keyword evidence="3" id="KW-0689">Ribosomal protein</keyword>
<dbReference type="PANTHER" id="PTHR13274">
    <property type="entry name" value="MITOCHONDRIAL RIBOSOMAL PROTEIN S25"/>
    <property type="match status" value="1"/>
</dbReference>
<proteinExistence type="inferred from homology"/>
<feature type="region of interest" description="Disordered" evidence="8">
    <location>
        <begin position="106"/>
        <end position="141"/>
    </location>
</feature>
<sequence>MAMKGRYPIRRTMEYLEKGDIIFKKSVKIMSVNYNLHGERSKGAREFVLFKIPQIQYKNRWVQIVMFKDMTPSPFLRFYLDTAEQVLVDVEGKNYKEIHEHVRKILGKSESNSVHPKEIRDSPTSTRSSRGGSPPPEAMCTHENYRTGFVEVLEAEALIAKAKNSPANFGPKKYFLRECITEVEGQVPHPGRVPLPKEMRGKYKYQMRMNKDAEMDE</sequence>
<evidence type="ECO:0000256" key="6">
    <source>
        <dbReference type="ARBA" id="ARBA00035139"/>
    </source>
</evidence>
<evidence type="ECO:0000256" key="7">
    <source>
        <dbReference type="ARBA" id="ARBA00035369"/>
    </source>
</evidence>
<dbReference type="Gene3D" id="3.40.30.10">
    <property type="entry name" value="Glutaredoxin"/>
    <property type="match status" value="1"/>
</dbReference>
<dbReference type="GO" id="GO:0005743">
    <property type="term" value="C:mitochondrial inner membrane"/>
    <property type="evidence" value="ECO:0007669"/>
    <property type="project" value="UniProtKB-ARBA"/>
</dbReference>
<dbReference type="OrthoDB" id="5919182at2759"/>
<dbReference type="EMBL" id="SRMA01026511">
    <property type="protein sequence ID" value="TRY82986.1"/>
    <property type="molecule type" value="Genomic_DNA"/>
</dbReference>
<feature type="domain" description="Ribosomal protein/NADH dehydrogenase" evidence="9">
    <location>
        <begin position="36"/>
        <end position="109"/>
    </location>
</feature>
<evidence type="ECO:0000259" key="9">
    <source>
        <dbReference type="SMART" id="SM00916"/>
    </source>
</evidence>
<dbReference type="FunFam" id="3.40.30.10:FF:000103">
    <property type="entry name" value="28S ribosomal protein S25, mitochondrial"/>
    <property type="match status" value="1"/>
</dbReference>
<comment type="similarity">
    <text evidence="2">Belongs to the mitochondrion-specific ribosomal protein mS25 family.</text>
</comment>
<dbReference type="SMART" id="SM00916">
    <property type="entry name" value="L51_S25_CI-B8"/>
    <property type="match status" value="1"/>
</dbReference>
<feature type="compositionally biased region" description="Low complexity" evidence="8">
    <location>
        <begin position="122"/>
        <end position="132"/>
    </location>
</feature>
<name>A0A553PZB3_9TELE</name>
<keyword evidence="4" id="KW-0496">Mitochondrion</keyword>
<dbReference type="SUPFAM" id="SSF52833">
    <property type="entry name" value="Thioredoxin-like"/>
    <property type="match status" value="1"/>
</dbReference>
<dbReference type="PANTHER" id="PTHR13274:SF2">
    <property type="entry name" value="SMALL RIBOSOMAL SUBUNIT PROTEIN MS25"/>
    <property type="match status" value="1"/>
</dbReference>
<dbReference type="GO" id="GO:0005840">
    <property type="term" value="C:ribosome"/>
    <property type="evidence" value="ECO:0007669"/>
    <property type="project" value="UniProtKB-KW"/>
</dbReference>
<comment type="caution">
    <text evidence="10">The sequence shown here is derived from an EMBL/GenBank/DDBJ whole genome shotgun (WGS) entry which is preliminary data.</text>
</comment>
<comment type="subcellular location">
    <subcellularLocation>
        <location evidence="1">Mitochondrion</location>
    </subcellularLocation>
</comment>
<dbReference type="InterPro" id="IPR040049">
    <property type="entry name" value="Ribosomal_mS25/mL61"/>
</dbReference>
<organism evidence="10 11">
    <name type="scientific">Danionella cerebrum</name>
    <dbReference type="NCBI Taxonomy" id="2873325"/>
    <lineage>
        <taxon>Eukaryota</taxon>
        <taxon>Metazoa</taxon>
        <taxon>Chordata</taxon>
        <taxon>Craniata</taxon>
        <taxon>Vertebrata</taxon>
        <taxon>Euteleostomi</taxon>
        <taxon>Actinopterygii</taxon>
        <taxon>Neopterygii</taxon>
        <taxon>Teleostei</taxon>
        <taxon>Ostariophysi</taxon>
        <taxon>Cypriniformes</taxon>
        <taxon>Danionidae</taxon>
        <taxon>Danioninae</taxon>
        <taxon>Danionella</taxon>
    </lineage>
</organism>